<sequence length="90" mass="9696">MATLGCVLSLHLPLPLDLPFPNSDEPLARCYAPARFSPGGFNSTVSHCGAPTRSPRRCPNLAPSHGGSVTGRPRFKACPYWTSDEGYPLR</sequence>
<reference evidence="1" key="2">
    <citation type="journal article" date="2015" name="Data Brief">
        <title>Shoot transcriptome of the giant reed, Arundo donax.</title>
        <authorList>
            <person name="Barrero R.A."/>
            <person name="Guerrero F.D."/>
            <person name="Moolhuijzen P."/>
            <person name="Goolsby J.A."/>
            <person name="Tidwell J."/>
            <person name="Bellgard S.E."/>
            <person name="Bellgard M.I."/>
        </authorList>
    </citation>
    <scope>NUCLEOTIDE SEQUENCE</scope>
    <source>
        <tissue evidence="1">Shoot tissue taken approximately 20 cm above the soil surface</tissue>
    </source>
</reference>
<reference evidence="1" key="1">
    <citation type="submission" date="2014-09" db="EMBL/GenBank/DDBJ databases">
        <authorList>
            <person name="Magalhaes I.L.F."/>
            <person name="Oliveira U."/>
            <person name="Santos F.R."/>
            <person name="Vidigal T.H.D.A."/>
            <person name="Brescovit A.D."/>
            <person name="Santos A.J."/>
        </authorList>
    </citation>
    <scope>NUCLEOTIDE SEQUENCE</scope>
    <source>
        <tissue evidence="1">Shoot tissue taken approximately 20 cm above the soil surface</tissue>
    </source>
</reference>
<accession>A0A0A9G5D1</accession>
<evidence type="ECO:0000313" key="1">
    <source>
        <dbReference type="EMBL" id="JAE19697.1"/>
    </source>
</evidence>
<protein>
    <submittedName>
        <fullName evidence="1">Uncharacterized protein</fullName>
    </submittedName>
</protein>
<organism evidence="1">
    <name type="scientific">Arundo donax</name>
    <name type="common">Giant reed</name>
    <name type="synonym">Donax arundinaceus</name>
    <dbReference type="NCBI Taxonomy" id="35708"/>
    <lineage>
        <taxon>Eukaryota</taxon>
        <taxon>Viridiplantae</taxon>
        <taxon>Streptophyta</taxon>
        <taxon>Embryophyta</taxon>
        <taxon>Tracheophyta</taxon>
        <taxon>Spermatophyta</taxon>
        <taxon>Magnoliopsida</taxon>
        <taxon>Liliopsida</taxon>
        <taxon>Poales</taxon>
        <taxon>Poaceae</taxon>
        <taxon>PACMAD clade</taxon>
        <taxon>Arundinoideae</taxon>
        <taxon>Arundineae</taxon>
        <taxon>Arundo</taxon>
    </lineage>
</organism>
<dbReference type="AlphaFoldDB" id="A0A0A9G5D1"/>
<name>A0A0A9G5D1_ARUDO</name>
<dbReference type="EMBL" id="GBRH01178199">
    <property type="protein sequence ID" value="JAE19697.1"/>
    <property type="molecule type" value="Transcribed_RNA"/>
</dbReference>
<proteinExistence type="predicted"/>